<feature type="signal peptide" evidence="1">
    <location>
        <begin position="1"/>
        <end position="16"/>
    </location>
</feature>
<organism evidence="2 3">
    <name type="scientific">Trematosphaeria pertusa</name>
    <dbReference type="NCBI Taxonomy" id="390896"/>
    <lineage>
        <taxon>Eukaryota</taxon>
        <taxon>Fungi</taxon>
        <taxon>Dikarya</taxon>
        <taxon>Ascomycota</taxon>
        <taxon>Pezizomycotina</taxon>
        <taxon>Dothideomycetes</taxon>
        <taxon>Pleosporomycetidae</taxon>
        <taxon>Pleosporales</taxon>
        <taxon>Massarineae</taxon>
        <taxon>Trematosphaeriaceae</taxon>
        <taxon>Trematosphaeria</taxon>
    </lineage>
</organism>
<reference evidence="2" key="1">
    <citation type="journal article" date="2020" name="Stud. Mycol.">
        <title>101 Dothideomycetes genomes: a test case for predicting lifestyles and emergence of pathogens.</title>
        <authorList>
            <person name="Haridas S."/>
            <person name="Albert R."/>
            <person name="Binder M."/>
            <person name="Bloem J."/>
            <person name="Labutti K."/>
            <person name="Salamov A."/>
            <person name="Andreopoulos B."/>
            <person name="Baker S."/>
            <person name="Barry K."/>
            <person name="Bills G."/>
            <person name="Bluhm B."/>
            <person name="Cannon C."/>
            <person name="Castanera R."/>
            <person name="Culley D."/>
            <person name="Daum C."/>
            <person name="Ezra D."/>
            <person name="Gonzalez J."/>
            <person name="Henrissat B."/>
            <person name="Kuo A."/>
            <person name="Liang C."/>
            <person name="Lipzen A."/>
            <person name="Lutzoni F."/>
            <person name="Magnuson J."/>
            <person name="Mondo S."/>
            <person name="Nolan M."/>
            <person name="Ohm R."/>
            <person name="Pangilinan J."/>
            <person name="Park H.-J."/>
            <person name="Ramirez L."/>
            <person name="Alfaro M."/>
            <person name="Sun H."/>
            <person name="Tritt A."/>
            <person name="Yoshinaga Y."/>
            <person name="Zwiers L.-H."/>
            <person name="Turgeon B."/>
            <person name="Goodwin S."/>
            <person name="Spatafora J."/>
            <person name="Crous P."/>
            <person name="Grigoriev I."/>
        </authorList>
    </citation>
    <scope>NUCLEOTIDE SEQUENCE</scope>
    <source>
        <strain evidence="2">CBS 122368</strain>
    </source>
</reference>
<keyword evidence="2" id="KW-0378">Hydrolase</keyword>
<proteinExistence type="predicted"/>
<dbReference type="GeneID" id="54587411"/>
<dbReference type="Proteomes" id="UP000800094">
    <property type="component" value="Unassembled WGS sequence"/>
</dbReference>
<evidence type="ECO:0000313" key="3">
    <source>
        <dbReference type="Proteomes" id="UP000800094"/>
    </source>
</evidence>
<evidence type="ECO:0000256" key="1">
    <source>
        <dbReference type="SAM" id="SignalP"/>
    </source>
</evidence>
<dbReference type="EMBL" id="ML987208">
    <property type="protein sequence ID" value="KAF2242244.1"/>
    <property type="molecule type" value="Genomic_DNA"/>
</dbReference>
<accession>A0A6A6HVM9</accession>
<dbReference type="InterPro" id="IPR017853">
    <property type="entry name" value="GH"/>
</dbReference>
<keyword evidence="1" id="KW-0732">Signal</keyword>
<dbReference type="GO" id="GO:0016787">
    <property type="term" value="F:hydrolase activity"/>
    <property type="evidence" value="ECO:0007669"/>
    <property type="project" value="UniProtKB-KW"/>
</dbReference>
<gene>
    <name evidence="2" type="ORF">BU26DRAFT_570930</name>
</gene>
<name>A0A6A6HVM9_9PLEO</name>
<dbReference type="RefSeq" id="XP_033677248.1">
    <property type="nucleotide sequence ID" value="XM_033834081.1"/>
</dbReference>
<protein>
    <submittedName>
        <fullName evidence="2">Glycoside hydrolase family 79 protein</fullName>
    </submittedName>
</protein>
<keyword evidence="3" id="KW-1185">Reference proteome</keyword>
<dbReference type="SUPFAM" id="SSF51445">
    <property type="entry name" value="(Trans)glycosidases"/>
    <property type="match status" value="1"/>
</dbReference>
<sequence length="299" mass="32553">MILLIGLAALAVHSHAQSVITLTPSPNPPPGASRPGNHNFPSLAFEKSSFYAYAGNSTHPNLFSQALIDILQSKDHYNASQAAAVVKPHPPDPNGGLWGYSIGPSYFDALANFNSSKYIWMLPMAHAAGLHMGAEALTQAKLALRNIGSKLQLLELGNEPNLYHEQGMHGAQYDVARYLSEALQHEADIEGNVTAVKRVKYQALAYDSGVSHAVWNEEKAFGAGINRNARIGSVSWHYYQSVSSGGVTLRKTLMNHTATVTKLSRFIPNIRHLYNRNANLDFVLGEVGSVIGPELKWDV</sequence>
<dbReference type="InterPro" id="IPR052974">
    <property type="entry name" value="GH79_Enzymes"/>
</dbReference>
<dbReference type="PANTHER" id="PTHR36183">
    <property type="entry name" value="BETA-GLUCURONIDASE"/>
    <property type="match status" value="1"/>
</dbReference>
<dbReference type="AlphaFoldDB" id="A0A6A6HVM9"/>
<evidence type="ECO:0000313" key="2">
    <source>
        <dbReference type="EMBL" id="KAF2242244.1"/>
    </source>
</evidence>
<dbReference type="Gene3D" id="3.20.20.80">
    <property type="entry name" value="Glycosidases"/>
    <property type="match status" value="1"/>
</dbReference>
<dbReference type="OrthoDB" id="2831684at2759"/>
<feature type="chain" id="PRO_5025678262" evidence="1">
    <location>
        <begin position="17"/>
        <end position="299"/>
    </location>
</feature>
<dbReference type="PANTHER" id="PTHR36183:SF2">
    <property type="entry name" value="BETA-GLUCURONIDASE C-TERMINAL DOMAIN-CONTAINING PROTEIN"/>
    <property type="match status" value="1"/>
</dbReference>